<dbReference type="Proteomes" id="UP000530571">
    <property type="component" value="Unassembled WGS sequence"/>
</dbReference>
<keyword evidence="5" id="KW-1015">Disulfide bond</keyword>
<gene>
    <name evidence="9" type="ORF">GGR30_004416</name>
</gene>
<dbReference type="PROSITE" id="PS51352">
    <property type="entry name" value="THIOREDOXIN_2"/>
    <property type="match status" value="1"/>
</dbReference>
<dbReference type="PANTHER" id="PTHR13887:SF14">
    <property type="entry name" value="DISULFIDE BOND FORMATION PROTEIN D"/>
    <property type="match status" value="1"/>
</dbReference>
<comment type="function">
    <text evidence="1">May be required for disulfide bond formation in some proteins.</text>
</comment>
<evidence type="ECO:0000256" key="7">
    <source>
        <dbReference type="SAM" id="SignalP"/>
    </source>
</evidence>
<dbReference type="CDD" id="cd03023">
    <property type="entry name" value="DsbA_Com1_like"/>
    <property type="match status" value="1"/>
</dbReference>
<evidence type="ECO:0000313" key="9">
    <source>
        <dbReference type="EMBL" id="MBB4124458.1"/>
    </source>
</evidence>
<dbReference type="GO" id="GO:0016491">
    <property type="term" value="F:oxidoreductase activity"/>
    <property type="evidence" value="ECO:0007669"/>
    <property type="project" value="UniProtKB-KW"/>
</dbReference>
<name>A0A7W6KNH3_9HYPH</name>
<dbReference type="InterPro" id="IPR012336">
    <property type="entry name" value="Thioredoxin-like_fold"/>
</dbReference>
<dbReference type="AlphaFoldDB" id="A0A7W6KNH3"/>
<sequence>MKRRTFLATAALAAFTLASGMPALAQNIDVNAILHDPDAPEAGNPDGDITIVAFLDYNCPFCKKSAPDLDRIVEEDGNIRLVYKDWPVLSEASVYGAQLALAAGYQGKYEEVHHALMSVPGHKVTEAQMLEAVRDTSVDMQRLQDDVTGHHAEIAALLGRTMEQGDALGLISTPTYLIGPMMTTTLDYDGFKETVAEARRRHTAGERVE</sequence>
<dbReference type="PANTHER" id="PTHR13887">
    <property type="entry name" value="GLUTATHIONE S-TRANSFERASE KAPPA"/>
    <property type="match status" value="1"/>
</dbReference>
<feature type="signal peptide" evidence="7">
    <location>
        <begin position="1"/>
        <end position="25"/>
    </location>
</feature>
<dbReference type="RefSeq" id="WP_183491158.1">
    <property type="nucleotide sequence ID" value="NZ_JACIDZ010000023.1"/>
</dbReference>
<comment type="caution">
    <text evidence="9">The sequence shown here is derived from an EMBL/GenBank/DDBJ whole genome shotgun (WGS) entry which is preliminary data.</text>
</comment>
<feature type="domain" description="Thioredoxin" evidence="8">
    <location>
        <begin position="6"/>
        <end position="200"/>
    </location>
</feature>
<evidence type="ECO:0000256" key="3">
    <source>
        <dbReference type="ARBA" id="ARBA00022729"/>
    </source>
</evidence>
<dbReference type="Pfam" id="PF13462">
    <property type="entry name" value="Thioredoxin_4"/>
    <property type="match status" value="1"/>
</dbReference>
<comment type="similarity">
    <text evidence="2">Belongs to the thioredoxin family. DsbA subfamily.</text>
</comment>
<dbReference type="Gene3D" id="3.40.30.10">
    <property type="entry name" value="Glutaredoxin"/>
    <property type="match status" value="1"/>
</dbReference>
<evidence type="ECO:0000313" key="10">
    <source>
        <dbReference type="Proteomes" id="UP000530571"/>
    </source>
</evidence>
<dbReference type="InterPro" id="IPR036249">
    <property type="entry name" value="Thioredoxin-like_sf"/>
</dbReference>
<proteinExistence type="inferred from homology"/>
<evidence type="ECO:0000259" key="8">
    <source>
        <dbReference type="PROSITE" id="PS51352"/>
    </source>
</evidence>
<evidence type="ECO:0000256" key="6">
    <source>
        <dbReference type="ARBA" id="ARBA00023284"/>
    </source>
</evidence>
<feature type="chain" id="PRO_5031466738" evidence="7">
    <location>
        <begin position="26"/>
        <end position="209"/>
    </location>
</feature>
<dbReference type="InterPro" id="IPR013766">
    <property type="entry name" value="Thioredoxin_domain"/>
</dbReference>
<keyword evidence="10" id="KW-1185">Reference proteome</keyword>
<organism evidence="9 10">
    <name type="scientific">Martelella radicis</name>
    <dbReference type="NCBI Taxonomy" id="1397476"/>
    <lineage>
        <taxon>Bacteria</taxon>
        <taxon>Pseudomonadati</taxon>
        <taxon>Pseudomonadota</taxon>
        <taxon>Alphaproteobacteria</taxon>
        <taxon>Hyphomicrobiales</taxon>
        <taxon>Aurantimonadaceae</taxon>
        <taxon>Martelella</taxon>
    </lineage>
</organism>
<protein>
    <submittedName>
        <fullName evidence="9">Protein-disulfide isomerase</fullName>
    </submittedName>
</protein>
<keyword evidence="4" id="KW-0560">Oxidoreductase</keyword>
<evidence type="ECO:0000256" key="5">
    <source>
        <dbReference type="ARBA" id="ARBA00023157"/>
    </source>
</evidence>
<accession>A0A7W6KNH3</accession>
<dbReference type="EMBL" id="JACIDZ010000023">
    <property type="protein sequence ID" value="MBB4124458.1"/>
    <property type="molecule type" value="Genomic_DNA"/>
</dbReference>
<dbReference type="SUPFAM" id="SSF52833">
    <property type="entry name" value="Thioredoxin-like"/>
    <property type="match status" value="1"/>
</dbReference>
<dbReference type="GO" id="GO:0016853">
    <property type="term" value="F:isomerase activity"/>
    <property type="evidence" value="ECO:0007669"/>
    <property type="project" value="UniProtKB-KW"/>
</dbReference>
<evidence type="ECO:0000256" key="2">
    <source>
        <dbReference type="ARBA" id="ARBA00005791"/>
    </source>
</evidence>
<evidence type="ECO:0000256" key="4">
    <source>
        <dbReference type="ARBA" id="ARBA00023002"/>
    </source>
</evidence>
<reference evidence="9 10" key="1">
    <citation type="submission" date="2020-08" db="EMBL/GenBank/DDBJ databases">
        <title>Genomic Encyclopedia of Type Strains, Phase IV (KMG-IV): sequencing the most valuable type-strain genomes for metagenomic binning, comparative biology and taxonomic classification.</title>
        <authorList>
            <person name="Goeker M."/>
        </authorList>
    </citation>
    <scope>NUCLEOTIDE SEQUENCE [LARGE SCALE GENOMIC DNA]</scope>
    <source>
        <strain evidence="9 10">DSM 28101</strain>
    </source>
</reference>
<keyword evidence="9" id="KW-0413">Isomerase</keyword>
<keyword evidence="6" id="KW-0676">Redox-active center</keyword>
<evidence type="ECO:0000256" key="1">
    <source>
        <dbReference type="ARBA" id="ARBA00003565"/>
    </source>
</evidence>
<keyword evidence="3 7" id="KW-0732">Signal</keyword>